<feature type="domain" description="TcaA protein NTF2-like" evidence="3">
    <location>
        <begin position="280"/>
        <end position="383"/>
    </location>
</feature>
<dbReference type="Pfam" id="PF19092">
    <property type="entry name" value="DUF5780"/>
    <property type="match status" value="1"/>
</dbReference>
<dbReference type="EMBL" id="NPEZ01000001">
    <property type="protein sequence ID" value="OZT78585.1"/>
    <property type="molecule type" value="Genomic_DNA"/>
</dbReference>
<protein>
    <submittedName>
        <fullName evidence="4">Uncharacterized protein</fullName>
    </submittedName>
</protein>
<evidence type="ECO:0000256" key="1">
    <source>
        <dbReference type="SAM" id="MobiDB-lite"/>
    </source>
</evidence>
<evidence type="ECO:0000313" key="5">
    <source>
        <dbReference type="Proteomes" id="UP000216682"/>
    </source>
</evidence>
<proteinExistence type="predicted"/>
<dbReference type="InterPro" id="IPR043939">
    <property type="entry name" value="DUF5780"/>
</dbReference>
<name>A0A265EAS6_9STAP</name>
<evidence type="ECO:0000313" key="4">
    <source>
        <dbReference type="EMBL" id="OZT78585.1"/>
    </source>
</evidence>
<gene>
    <name evidence="4" type="ORF">CFN03_04720</name>
</gene>
<organism evidence="4 5">
    <name type="scientific">Salinicoccus roseus</name>
    <dbReference type="NCBI Taxonomy" id="45670"/>
    <lineage>
        <taxon>Bacteria</taxon>
        <taxon>Bacillati</taxon>
        <taxon>Bacillota</taxon>
        <taxon>Bacilli</taxon>
        <taxon>Bacillales</taxon>
        <taxon>Staphylococcaceae</taxon>
        <taxon>Salinicoccus</taxon>
    </lineage>
</organism>
<dbReference type="RefSeq" id="WP_094905972.1">
    <property type="nucleotide sequence ID" value="NZ_NPEZ01000001.1"/>
</dbReference>
<feature type="compositionally biased region" description="Acidic residues" evidence="1">
    <location>
        <begin position="44"/>
        <end position="58"/>
    </location>
</feature>
<feature type="region of interest" description="Disordered" evidence="1">
    <location>
        <begin position="30"/>
        <end position="92"/>
    </location>
</feature>
<comment type="caution">
    <text evidence="4">The sequence shown here is derived from an EMBL/GenBank/DDBJ whole genome shotgun (WGS) entry which is preliminary data.</text>
</comment>
<sequence>MKNVMLGLIVFLLLGIFVFLGMIYVNQTEEPSEEVVADSKEEVTSEEDKESTEEESEKVEESKRQEKSVKEEEPEEETETSTAKNKQTASPGDMTAEKLEEELMNQELVVEDVDYIIQDSEYKNLYPDMLSAIIRNNSNVDIKNMTYGFVAWDKNGLPVRLKGDIDFSDGSYFHGGTGEAINVAPGEVHGRDYGFGIDSDIDNIHTLKAIAVSYEGFNGESWENPYLNDFLDIYEGKRLADIEGHEEFIYNRDGSTSTVKPEETEVANSTESHGEHGPAAEAFINEYLNDLQLAYTEDDFSYVENYLEAGSGIYNTLRNNVQNQNFPNMQIWAVEVTEYSEEGNQIYMEVSSERTHDNLEGTHVFVTGYDLVFQPENDTFIIKNFTDL</sequence>
<dbReference type="Proteomes" id="UP000216682">
    <property type="component" value="Unassembled WGS sequence"/>
</dbReference>
<dbReference type="InterPro" id="IPR054528">
    <property type="entry name" value="TcaA_5th"/>
</dbReference>
<evidence type="ECO:0000259" key="2">
    <source>
        <dbReference type="Pfam" id="PF19092"/>
    </source>
</evidence>
<accession>A0A265EAS6</accession>
<evidence type="ECO:0000259" key="3">
    <source>
        <dbReference type="Pfam" id="PF22819"/>
    </source>
</evidence>
<dbReference type="AlphaFoldDB" id="A0A265EAS6"/>
<dbReference type="Pfam" id="PF22819">
    <property type="entry name" value="TcaA_5th"/>
    <property type="match status" value="1"/>
</dbReference>
<feature type="domain" description="DUF5780" evidence="2">
    <location>
        <begin position="129"/>
        <end position="237"/>
    </location>
</feature>
<feature type="compositionally biased region" description="Basic and acidic residues" evidence="1">
    <location>
        <begin position="59"/>
        <end position="71"/>
    </location>
</feature>
<reference evidence="4 5" key="1">
    <citation type="submission" date="2017-07" db="EMBL/GenBank/DDBJ databases">
        <title>Shotgun whole genome sequences of three halophilic bacterial isolates.</title>
        <authorList>
            <person name="Pozzo T."/>
            <person name="Higdon S.M."/>
            <person name="Quillaguaman J."/>
        </authorList>
    </citation>
    <scope>NUCLEOTIDE SEQUENCE [LARGE SCALE GENOMIC DNA]</scope>
    <source>
        <strain evidence="4 5">BU-1</strain>
    </source>
</reference>